<accession>A0A9D7HLL6</accession>
<feature type="compositionally biased region" description="Basic and acidic residues" evidence="1">
    <location>
        <begin position="48"/>
        <end position="57"/>
    </location>
</feature>
<evidence type="ECO:0000313" key="3">
    <source>
        <dbReference type="Proteomes" id="UP000807785"/>
    </source>
</evidence>
<feature type="region of interest" description="Disordered" evidence="1">
    <location>
        <begin position="36"/>
        <end position="68"/>
    </location>
</feature>
<organism evidence="2 3">
    <name type="scientific">Candidatus Methylophosphatis roskildensis</name>
    <dbReference type="NCBI Taxonomy" id="2899263"/>
    <lineage>
        <taxon>Bacteria</taxon>
        <taxon>Pseudomonadati</taxon>
        <taxon>Pseudomonadota</taxon>
        <taxon>Betaproteobacteria</taxon>
        <taxon>Nitrosomonadales</taxon>
        <taxon>Sterolibacteriaceae</taxon>
        <taxon>Candidatus Methylophosphatis</taxon>
    </lineage>
</organism>
<evidence type="ECO:0000313" key="2">
    <source>
        <dbReference type="EMBL" id="MBK6972818.1"/>
    </source>
</evidence>
<dbReference type="EMBL" id="JADJEV010000003">
    <property type="protein sequence ID" value="MBK6972818.1"/>
    <property type="molecule type" value="Genomic_DNA"/>
</dbReference>
<sequence length="556" mass="60604">MLLLIFGIPLFSLGIAGGVSAQAQSLESGLRRVPVGSAKEPGVVQDGDQSRPDDPNERSTGGPAQPRDKLAQSLSRQWFFEPSLLVRETWTDNIALQSSGSKSSDWVTELVPGISIRGKTARLQANLDYSLAGIVSARDSQRNNVQNSLNALGAFEAIDKFFFIEASAYITQQAASAFGVRPTSSISDTASRTETRYFSISPYLTGFFGSRASYELRFNQAVTRTKGNLVQDSDSQSWAGRMASSAEQTQFGWLVELEDARDSVKNGLGTHAAFVRGTGSYNFGPPLRLFARVGRELNDYSSEDRANATYGIGLSWALSERTSLDLENDKRFFGHSYRYAIRHRTPLSSWSLSASQDITTSSIQLSSRPDSSAFGRVFDLLATQIPDPVERSVRARQQLRDAGIPEEQISRTAFLTSRVFVDKRAEASAALLGARNTLAATVLWSRNRPVSSSNGIEDDFSRASSVNGRSLAVDLTHRLSPFSELRTGLSWTRNSSEGGIDILETTQRALTLALVKQLGPKTTGSFGLRTVRFDSSAPGTGDYCENAVYGSVSHTY</sequence>
<dbReference type="InterPro" id="IPR017467">
    <property type="entry name" value="CHP03016_PEP-CTERM"/>
</dbReference>
<gene>
    <name evidence="2" type="ORF">IPH26_07620</name>
</gene>
<evidence type="ECO:0000256" key="1">
    <source>
        <dbReference type="SAM" id="MobiDB-lite"/>
    </source>
</evidence>
<protein>
    <submittedName>
        <fullName evidence="2">TIGR03016 family PEP-CTERM system-associated outer membrane protein</fullName>
    </submittedName>
</protein>
<dbReference type="SUPFAM" id="SSF56935">
    <property type="entry name" value="Porins"/>
    <property type="match status" value="1"/>
</dbReference>
<name>A0A9D7HLL6_9PROT</name>
<dbReference type="NCBIfam" id="TIGR03016">
    <property type="entry name" value="pepcterm_hypo_1"/>
    <property type="match status" value="1"/>
</dbReference>
<reference evidence="2" key="1">
    <citation type="submission" date="2020-10" db="EMBL/GenBank/DDBJ databases">
        <title>Connecting structure to function with the recovery of over 1000 high-quality activated sludge metagenome-assembled genomes encoding full-length rRNA genes using long-read sequencing.</title>
        <authorList>
            <person name="Singleton C.M."/>
            <person name="Petriglieri F."/>
            <person name="Kristensen J.M."/>
            <person name="Kirkegaard R.H."/>
            <person name="Michaelsen T.Y."/>
            <person name="Andersen M.H."/>
            <person name="Karst S.M."/>
            <person name="Dueholm M.S."/>
            <person name="Nielsen P.H."/>
            <person name="Albertsen M."/>
        </authorList>
    </citation>
    <scope>NUCLEOTIDE SEQUENCE</scope>
    <source>
        <strain evidence="2">Bjer_18-Q3-R1-45_BAT3C.347</strain>
    </source>
</reference>
<dbReference type="Proteomes" id="UP000807785">
    <property type="component" value="Unassembled WGS sequence"/>
</dbReference>
<dbReference type="AlphaFoldDB" id="A0A9D7HLL6"/>
<proteinExistence type="predicted"/>
<comment type="caution">
    <text evidence="2">The sequence shown here is derived from an EMBL/GenBank/DDBJ whole genome shotgun (WGS) entry which is preliminary data.</text>
</comment>